<dbReference type="InterPro" id="IPR050706">
    <property type="entry name" value="Cyclic-di-GMP_PDE-like"/>
</dbReference>
<dbReference type="CDD" id="cd04598">
    <property type="entry name" value="CBS_pair_GGDEF_EAL"/>
    <property type="match status" value="1"/>
</dbReference>
<dbReference type="InterPro" id="IPR000160">
    <property type="entry name" value="GGDEF_dom"/>
</dbReference>
<dbReference type="InterPro" id="IPR046342">
    <property type="entry name" value="CBS_dom_sf"/>
</dbReference>
<evidence type="ECO:0000259" key="3">
    <source>
        <dbReference type="PROSITE" id="PS50887"/>
    </source>
</evidence>
<dbReference type="Gene3D" id="3.30.70.270">
    <property type="match status" value="1"/>
</dbReference>
<dbReference type="CDD" id="cd01948">
    <property type="entry name" value="EAL"/>
    <property type="match status" value="1"/>
</dbReference>
<name>A0A941DEW1_9BURK</name>
<comment type="caution">
    <text evidence="5">The sequence shown here is derived from an EMBL/GenBank/DDBJ whole genome shotgun (WGS) entry which is preliminary data.</text>
</comment>
<evidence type="ECO:0000313" key="6">
    <source>
        <dbReference type="Proteomes" id="UP000680158"/>
    </source>
</evidence>
<accession>A0A941DEW1</accession>
<reference evidence="5 6" key="1">
    <citation type="submission" date="2021-04" db="EMBL/GenBank/DDBJ databases">
        <title>novel species isolated from subtropical streams in China.</title>
        <authorList>
            <person name="Lu H."/>
        </authorList>
    </citation>
    <scope>NUCLEOTIDE SEQUENCE [LARGE SCALE GENOMIC DNA]</scope>
    <source>
        <strain evidence="5 6">BYS107W</strain>
    </source>
</reference>
<dbReference type="Gene3D" id="3.20.20.450">
    <property type="entry name" value="EAL domain"/>
    <property type="match status" value="1"/>
</dbReference>
<dbReference type="AlphaFoldDB" id="A0A941DEW1"/>
<dbReference type="InterPro" id="IPR035919">
    <property type="entry name" value="EAL_sf"/>
</dbReference>
<keyword evidence="6" id="KW-1185">Reference proteome</keyword>
<organism evidence="5 6">
    <name type="scientific">Undibacterium baiyunense</name>
    <dbReference type="NCBI Taxonomy" id="2828731"/>
    <lineage>
        <taxon>Bacteria</taxon>
        <taxon>Pseudomonadati</taxon>
        <taxon>Pseudomonadota</taxon>
        <taxon>Betaproteobacteria</taxon>
        <taxon>Burkholderiales</taxon>
        <taxon>Oxalobacteraceae</taxon>
        <taxon>Undibacterium</taxon>
    </lineage>
</organism>
<dbReference type="SMART" id="SM00267">
    <property type="entry name" value="GGDEF"/>
    <property type="match status" value="1"/>
</dbReference>
<dbReference type="Proteomes" id="UP000680158">
    <property type="component" value="Unassembled WGS sequence"/>
</dbReference>
<dbReference type="NCBIfam" id="TIGR00254">
    <property type="entry name" value="GGDEF"/>
    <property type="match status" value="1"/>
</dbReference>
<dbReference type="InterPro" id="IPR043128">
    <property type="entry name" value="Rev_trsase/Diguanyl_cyclase"/>
</dbReference>
<dbReference type="SMART" id="SM00052">
    <property type="entry name" value="EAL"/>
    <property type="match status" value="1"/>
</dbReference>
<protein>
    <submittedName>
        <fullName evidence="5">GGDEF domain-containing protein</fullName>
    </submittedName>
</protein>
<evidence type="ECO:0000256" key="1">
    <source>
        <dbReference type="PROSITE-ProRule" id="PRU00703"/>
    </source>
</evidence>
<dbReference type="SUPFAM" id="SSF54631">
    <property type="entry name" value="CBS-domain pair"/>
    <property type="match status" value="1"/>
</dbReference>
<dbReference type="PROSITE" id="PS51371">
    <property type="entry name" value="CBS"/>
    <property type="match status" value="2"/>
</dbReference>
<proteinExistence type="predicted"/>
<dbReference type="SUPFAM" id="SSF55073">
    <property type="entry name" value="Nucleotide cyclase"/>
    <property type="match status" value="1"/>
</dbReference>
<dbReference type="Pfam" id="PF00563">
    <property type="entry name" value="EAL"/>
    <property type="match status" value="1"/>
</dbReference>
<feature type="domain" description="GGDEF" evidence="3">
    <location>
        <begin position="461"/>
        <end position="612"/>
    </location>
</feature>
<dbReference type="GO" id="GO:0071111">
    <property type="term" value="F:cyclic-guanylate-specific phosphodiesterase activity"/>
    <property type="evidence" value="ECO:0007669"/>
    <property type="project" value="InterPro"/>
</dbReference>
<feature type="domain" description="CBS" evidence="4">
    <location>
        <begin position="305"/>
        <end position="363"/>
    </location>
</feature>
<dbReference type="PANTHER" id="PTHR33121">
    <property type="entry name" value="CYCLIC DI-GMP PHOSPHODIESTERASE PDEF"/>
    <property type="match status" value="1"/>
</dbReference>
<dbReference type="InterPro" id="IPR001633">
    <property type="entry name" value="EAL_dom"/>
</dbReference>
<evidence type="ECO:0000313" key="5">
    <source>
        <dbReference type="EMBL" id="MBR7745002.1"/>
    </source>
</evidence>
<evidence type="ECO:0000259" key="4">
    <source>
        <dbReference type="PROSITE" id="PS51371"/>
    </source>
</evidence>
<evidence type="ECO:0000259" key="2">
    <source>
        <dbReference type="PROSITE" id="PS50883"/>
    </source>
</evidence>
<dbReference type="PANTHER" id="PTHR33121:SF76">
    <property type="entry name" value="SIGNALING PROTEIN"/>
    <property type="match status" value="1"/>
</dbReference>
<dbReference type="PROSITE" id="PS50883">
    <property type="entry name" value="EAL"/>
    <property type="match status" value="1"/>
</dbReference>
<dbReference type="InterPro" id="IPR000644">
    <property type="entry name" value="CBS_dom"/>
</dbReference>
<sequence length="619" mass="70125">MEQELSILSDCNRYHEVITAPIPEPVQMQNSVLQQLLRIIRERQLSARFQPIIQMDDGQILGYEGLIRGPSDSTLHSPINLFQAAAEHNLSVTVEHLCRRIVLEQFKALNLPGKLFLNVSPECLLQRDARHGETLDYIHEIGINPQRVIIELTEYQPTHDYALLYEAVLHYRKMGFEIAIDDLGEGFSSLRLWSELHPEFVKIDMHFIQGIDKDSVKRQFVKSIQSIAEKSGSKVVAEGIETQAELLTLLELGVACGQGYHIAKPHPSPAKSISAEVAKTISLKRSKMPAAYLDQHQNAVTIKHLLKTPPTISSSTLNNEVENLFLADPKLKIIPVVDNHIPVGIINRHNMIDRFSRPFQRELYGKKSCKVFMDSNPLTVEQNTNLQQVSHMIVEADPEHLINGIIVVDNGNYIGLATGPDLMREITKMQIDAARYANPLTQLPGNVPINQHIDQLLQQKIPFQACYCDLDHFKPFNDVYGYQRGDEVIQMTSKIIVQHCTSDKDFIGHIGGDDFIIIFQSDNWEQRCRDILNTFESEIIDFYSNEDRERGGYISEDRQGKKVFYPLISLSLGVISARVEQYGSHHQIAIAATEAKKQAKRLLGNSLFIDRRKEVATSV</sequence>
<dbReference type="SUPFAM" id="SSF141868">
    <property type="entry name" value="EAL domain-like"/>
    <property type="match status" value="1"/>
</dbReference>
<dbReference type="CDD" id="cd01949">
    <property type="entry name" value="GGDEF"/>
    <property type="match status" value="1"/>
</dbReference>
<dbReference type="Gene3D" id="3.10.580.10">
    <property type="entry name" value="CBS-domain"/>
    <property type="match status" value="1"/>
</dbReference>
<dbReference type="Pfam" id="PF00571">
    <property type="entry name" value="CBS"/>
    <property type="match status" value="1"/>
</dbReference>
<feature type="domain" description="CBS" evidence="4">
    <location>
        <begin position="373"/>
        <end position="433"/>
    </location>
</feature>
<dbReference type="InterPro" id="IPR029787">
    <property type="entry name" value="Nucleotide_cyclase"/>
</dbReference>
<keyword evidence="1" id="KW-0129">CBS domain</keyword>
<dbReference type="Pfam" id="PF00990">
    <property type="entry name" value="GGDEF"/>
    <property type="match status" value="1"/>
</dbReference>
<dbReference type="EMBL" id="JAGSPM010000001">
    <property type="protein sequence ID" value="MBR7745002.1"/>
    <property type="molecule type" value="Genomic_DNA"/>
</dbReference>
<feature type="domain" description="EAL" evidence="2">
    <location>
        <begin position="29"/>
        <end position="279"/>
    </location>
</feature>
<dbReference type="PROSITE" id="PS50887">
    <property type="entry name" value="GGDEF"/>
    <property type="match status" value="1"/>
</dbReference>
<gene>
    <name evidence="5" type="ORF">KDM92_00290</name>
</gene>